<evidence type="ECO:0000313" key="2">
    <source>
        <dbReference type="Proteomes" id="UP000572540"/>
    </source>
</evidence>
<name>A0A7Y9W879_9BURK</name>
<dbReference type="EMBL" id="JACCAU010000001">
    <property type="protein sequence ID" value="NYH16031.1"/>
    <property type="molecule type" value="Genomic_DNA"/>
</dbReference>
<reference evidence="1 2" key="1">
    <citation type="submission" date="2020-07" db="EMBL/GenBank/DDBJ databases">
        <title>Exploring microbial biodiversity for novel pathways involved in the catabolism of aromatic compounds derived from lignin.</title>
        <authorList>
            <person name="Elkins J."/>
        </authorList>
    </citation>
    <scope>NUCLEOTIDE SEQUENCE [LARGE SCALE GENOMIC DNA]</scope>
    <source>
        <strain evidence="1 2">H2C3B</strain>
    </source>
</reference>
<dbReference type="AlphaFoldDB" id="A0A7Y9W879"/>
<dbReference type="Proteomes" id="UP000572540">
    <property type="component" value="Unassembled WGS sequence"/>
</dbReference>
<gene>
    <name evidence="1" type="ORF">GGD41_003259</name>
</gene>
<proteinExistence type="predicted"/>
<organism evidence="1 2">
    <name type="scientific">Paraburkholderia bryophila</name>
    <dbReference type="NCBI Taxonomy" id="420952"/>
    <lineage>
        <taxon>Bacteria</taxon>
        <taxon>Pseudomonadati</taxon>
        <taxon>Pseudomonadota</taxon>
        <taxon>Betaproteobacteria</taxon>
        <taxon>Burkholderiales</taxon>
        <taxon>Burkholderiaceae</taxon>
        <taxon>Paraburkholderia</taxon>
    </lineage>
</organism>
<protein>
    <submittedName>
        <fullName evidence="1">Uncharacterized protein</fullName>
    </submittedName>
</protein>
<comment type="caution">
    <text evidence="1">The sequence shown here is derived from an EMBL/GenBank/DDBJ whole genome shotgun (WGS) entry which is preliminary data.</text>
</comment>
<sequence length="42" mass="4604">MPWASAMTWVLPASASERPLSRKYSPSVISPIESGTRFQLAP</sequence>
<evidence type="ECO:0000313" key="1">
    <source>
        <dbReference type="EMBL" id="NYH16031.1"/>
    </source>
</evidence>
<accession>A0A7Y9W879</accession>